<protein>
    <submittedName>
        <fullName evidence="2">Uncharacterized protein</fullName>
    </submittedName>
</protein>
<feature type="transmembrane region" description="Helical" evidence="1">
    <location>
        <begin position="38"/>
        <end position="57"/>
    </location>
</feature>
<accession>A0AA87AM57</accession>
<feature type="transmembrane region" description="Helical" evidence="1">
    <location>
        <begin position="63"/>
        <end position="80"/>
    </location>
</feature>
<reference evidence="2 3" key="1">
    <citation type="submission" date="2011-03" db="EMBL/GenBank/DDBJ databases">
        <title>The Genome Sequence of Gemella haemolysans M341.</title>
        <authorList>
            <consortium name="The Broad Institute Genome Sequencing Platform"/>
            <consortium name="The Broad Institute Genome Sequencing Center for Infectious Disease"/>
            <person name="Earl A."/>
            <person name="Ward D."/>
            <person name="Feldgarden M."/>
            <person name="Gevers D."/>
            <person name="Sibley C.D."/>
            <person name="Field T.R."/>
            <person name="Grinwis M."/>
            <person name="Eshaghurshan C.S."/>
            <person name="Surette M.G."/>
            <person name="Young S.K."/>
            <person name="Zeng Q."/>
            <person name="Gargeya S."/>
            <person name="Fitzgerald M."/>
            <person name="Haas B."/>
            <person name="Abouelleil A."/>
            <person name="Alvarado L."/>
            <person name="Arachchi H.M."/>
            <person name="Berlin A."/>
            <person name="Brown A."/>
            <person name="Chapman S.B."/>
            <person name="Chen Z."/>
            <person name="Dunbar C."/>
            <person name="Freedman E."/>
            <person name="Gearin G."/>
            <person name="Gellesch M."/>
            <person name="Goldberg J."/>
            <person name="Griggs A."/>
            <person name="Gujja S."/>
            <person name="Heilman E.R."/>
            <person name="Heiman D."/>
            <person name="Howarth C."/>
            <person name="Larson L."/>
            <person name="Lui A."/>
            <person name="MacDonald P.J.P."/>
            <person name="Mehta T."/>
            <person name="Montmayeur A."/>
            <person name="Murphy C."/>
            <person name="Neiman D."/>
            <person name="Pearson M."/>
            <person name="Priest M."/>
            <person name="Roberts A."/>
            <person name="Saif S."/>
            <person name="Shea T."/>
            <person name="Shenoy N."/>
            <person name="Sisk P."/>
            <person name="Stolte C."/>
            <person name="Sykes S."/>
            <person name="White J."/>
            <person name="Yandava C."/>
            <person name="Wortman J."/>
            <person name="Nusbaum C."/>
            <person name="Birren B."/>
        </authorList>
    </citation>
    <scope>NUCLEOTIDE SEQUENCE [LARGE SCALE GENOMIC DNA]</scope>
    <source>
        <strain evidence="2 3">M341</strain>
    </source>
</reference>
<name>A0AA87AM57_9BACL</name>
<sequence length="83" mass="9366">MTDKKLMFLAINMLITVFSLAIIIGTMFIENQSVKKTAIFVAITILIVQKLVEIKVIEETRKVSIVILLIIIAAAGYFGYRLY</sequence>
<dbReference type="EMBL" id="ACRO01000030">
    <property type="protein sequence ID" value="EGF87061.1"/>
    <property type="molecule type" value="Genomic_DNA"/>
</dbReference>
<dbReference type="Proteomes" id="UP000004773">
    <property type="component" value="Unassembled WGS sequence"/>
</dbReference>
<keyword evidence="1" id="KW-0472">Membrane</keyword>
<comment type="caution">
    <text evidence="2">The sequence shown here is derived from an EMBL/GenBank/DDBJ whole genome shotgun (WGS) entry which is preliminary data.</text>
</comment>
<dbReference type="AlphaFoldDB" id="A0AA87AM57"/>
<evidence type="ECO:0000256" key="1">
    <source>
        <dbReference type="SAM" id="Phobius"/>
    </source>
</evidence>
<keyword evidence="1" id="KW-1133">Transmembrane helix</keyword>
<evidence type="ECO:0000313" key="3">
    <source>
        <dbReference type="Proteomes" id="UP000004773"/>
    </source>
</evidence>
<feature type="transmembrane region" description="Helical" evidence="1">
    <location>
        <begin position="6"/>
        <end position="29"/>
    </location>
</feature>
<evidence type="ECO:0000313" key="2">
    <source>
        <dbReference type="EMBL" id="EGF87061.1"/>
    </source>
</evidence>
<organism evidence="2 3">
    <name type="scientific">Gemella haemolysans M341</name>
    <dbReference type="NCBI Taxonomy" id="562981"/>
    <lineage>
        <taxon>Bacteria</taxon>
        <taxon>Bacillati</taxon>
        <taxon>Bacillota</taxon>
        <taxon>Bacilli</taxon>
        <taxon>Bacillales</taxon>
        <taxon>Gemellaceae</taxon>
        <taxon>Gemella</taxon>
    </lineage>
</organism>
<proteinExistence type="predicted"/>
<keyword evidence="1" id="KW-0812">Transmembrane</keyword>
<dbReference type="RefSeq" id="WP_003147579.1">
    <property type="nucleotide sequence ID" value="NZ_GL883584.1"/>
</dbReference>
<gene>
    <name evidence="2" type="ORF">HMPREF0428_01431</name>
</gene>